<comment type="caution">
    <text evidence="1">The sequence shown here is derived from an EMBL/GenBank/DDBJ whole genome shotgun (WGS) entry which is preliminary data.</text>
</comment>
<dbReference type="EMBL" id="MBDO02000551">
    <property type="protein sequence ID" value="RLN54067.1"/>
    <property type="molecule type" value="Genomic_DNA"/>
</dbReference>
<reference evidence="3 4" key="1">
    <citation type="submission" date="2018-07" db="EMBL/GenBank/DDBJ databases">
        <title>Genome sequencing of oomycete isolates from Chile give support for New Zealand origin for Phytophthora kernoviae and make available the first Nothophytophthora sp. genome.</title>
        <authorList>
            <person name="Studholme D.J."/>
            <person name="Sanfuentes E."/>
            <person name="Panda P."/>
            <person name="Hill R."/>
            <person name="Sambles C."/>
            <person name="Grant M."/>
            <person name="Williams N.M."/>
            <person name="Mcdougal R.L."/>
        </authorList>
    </citation>
    <scope>NUCLEOTIDE SEQUENCE [LARGE SCALE GENOMIC DNA]</scope>
    <source>
        <strain evidence="1">Chile6</strain>
        <strain evidence="2">Chile7</strain>
    </source>
</reference>
<gene>
    <name evidence="2" type="ORF">BBJ29_008194</name>
    <name evidence="1" type="ORF">BBP00_00009076</name>
</gene>
<name>A0A3F2RDM0_9STRA</name>
<protein>
    <submittedName>
        <fullName evidence="1">Uncharacterized protein</fullName>
    </submittedName>
</protein>
<dbReference type="AlphaFoldDB" id="A0A3F2RDM0"/>
<accession>A0A3F2RDM0</accession>
<dbReference type="Proteomes" id="UP000277300">
    <property type="component" value="Unassembled WGS sequence"/>
</dbReference>
<dbReference type="Proteomes" id="UP000284657">
    <property type="component" value="Unassembled WGS sequence"/>
</dbReference>
<evidence type="ECO:0000313" key="2">
    <source>
        <dbReference type="EMBL" id="RLN70817.1"/>
    </source>
</evidence>
<sequence>MTSSSIGLQVWAVEGVAHAILFFMDVFTLDATLHVIQEASALHGYLQDSSLWKELLHLHFSGERDSELRYLALPARDRGWDWTLRERMCIELQEFLLSADEKTYFDKTVSIIKGDIGYVNDIDGKPLDGIAFPTNSHLTNHYVGAAQAVFRRAGRGLTDHVLLKLCTCVFTRCLGPNYG</sequence>
<dbReference type="OrthoDB" id="6133115at2759"/>
<evidence type="ECO:0000313" key="4">
    <source>
        <dbReference type="Proteomes" id="UP000284657"/>
    </source>
</evidence>
<evidence type="ECO:0000313" key="1">
    <source>
        <dbReference type="EMBL" id="RLN54067.1"/>
    </source>
</evidence>
<proteinExistence type="predicted"/>
<organism evidence="1 3">
    <name type="scientific">Phytophthora kernoviae</name>
    <dbReference type="NCBI Taxonomy" id="325452"/>
    <lineage>
        <taxon>Eukaryota</taxon>
        <taxon>Sar</taxon>
        <taxon>Stramenopiles</taxon>
        <taxon>Oomycota</taxon>
        <taxon>Peronosporomycetes</taxon>
        <taxon>Peronosporales</taxon>
        <taxon>Peronosporaceae</taxon>
        <taxon>Phytophthora</taxon>
    </lineage>
</organism>
<evidence type="ECO:0000313" key="3">
    <source>
        <dbReference type="Proteomes" id="UP000277300"/>
    </source>
</evidence>
<dbReference type="EMBL" id="MBAD02000185">
    <property type="protein sequence ID" value="RLN70817.1"/>
    <property type="molecule type" value="Genomic_DNA"/>
</dbReference>